<keyword evidence="5" id="KW-0472">Membrane</keyword>
<dbReference type="PANTHER" id="PTHR14042:SF24">
    <property type="entry name" value="PROTEIN DOPEY-1 HOMOLOG"/>
    <property type="match status" value="1"/>
</dbReference>
<dbReference type="GO" id="GO:0000139">
    <property type="term" value="C:Golgi membrane"/>
    <property type="evidence" value="ECO:0007669"/>
    <property type="project" value="UniProtKB-SubCell"/>
</dbReference>
<dbReference type="GO" id="GO:0005802">
    <property type="term" value="C:trans-Golgi network"/>
    <property type="evidence" value="ECO:0007669"/>
    <property type="project" value="TreeGrafter"/>
</dbReference>
<dbReference type="Pfam" id="PF04118">
    <property type="entry name" value="Dopey_N"/>
    <property type="match status" value="1"/>
</dbReference>
<evidence type="ECO:0008006" key="14">
    <source>
        <dbReference type="Google" id="ProtNLM"/>
    </source>
</evidence>
<evidence type="ECO:0000256" key="2">
    <source>
        <dbReference type="ARBA" id="ARBA00022448"/>
    </source>
</evidence>
<gene>
    <name evidence="12" type="ORF">FSP39_014063</name>
</gene>
<dbReference type="GO" id="GO:0015031">
    <property type="term" value="P:protein transport"/>
    <property type="evidence" value="ECO:0007669"/>
    <property type="project" value="UniProtKB-KW"/>
</dbReference>
<dbReference type="GO" id="GO:0005768">
    <property type="term" value="C:endosome"/>
    <property type="evidence" value="ECO:0007669"/>
    <property type="project" value="TreeGrafter"/>
</dbReference>
<keyword evidence="4" id="KW-0333">Golgi apparatus</keyword>
<comment type="caution">
    <text evidence="12">The sequence shown here is derived from an EMBL/GenBank/DDBJ whole genome shotgun (WGS) entry which is preliminary data.</text>
</comment>
<dbReference type="Pfam" id="PF24597">
    <property type="entry name" value="TPR_DOP1_M"/>
    <property type="match status" value="1"/>
</dbReference>
<dbReference type="Pfam" id="PF24598">
    <property type="entry name" value="DOP1_C"/>
    <property type="match status" value="1"/>
</dbReference>
<name>A0AA89C3F3_PINIB</name>
<dbReference type="GO" id="GO:0006895">
    <property type="term" value="P:Golgi to endosome transport"/>
    <property type="evidence" value="ECO:0007669"/>
    <property type="project" value="InterPro"/>
</dbReference>
<feature type="domain" description="DOP1 N-terminal" evidence="8">
    <location>
        <begin position="16"/>
        <end position="301"/>
    </location>
</feature>
<evidence type="ECO:0000259" key="11">
    <source>
        <dbReference type="Pfam" id="PF24601"/>
    </source>
</evidence>
<feature type="compositionally biased region" description="Basic residues" evidence="7">
    <location>
        <begin position="2215"/>
        <end position="2230"/>
    </location>
</feature>
<feature type="domain" description="DOP1-like middle TPR" evidence="9">
    <location>
        <begin position="334"/>
        <end position="556"/>
    </location>
</feature>
<dbReference type="GO" id="GO:0005829">
    <property type="term" value="C:cytosol"/>
    <property type="evidence" value="ECO:0007669"/>
    <property type="project" value="GOC"/>
</dbReference>
<feature type="region of interest" description="Disordered" evidence="7">
    <location>
        <begin position="2296"/>
        <end position="2341"/>
    </location>
</feature>
<proteinExistence type="inferred from homology"/>
<evidence type="ECO:0000313" key="12">
    <source>
        <dbReference type="EMBL" id="KAK3097876.1"/>
    </source>
</evidence>
<feature type="region of interest" description="Disordered" evidence="7">
    <location>
        <begin position="1066"/>
        <end position="1087"/>
    </location>
</feature>
<dbReference type="InterPro" id="IPR056457">
    <property type="entry name" value="DOP1_C"/>
</dbReference>
<evidence type="ECO:0000256" key="7">
    <source>
        <dbReference type="SAM" id="MobiDB-lite"/>
    </source>
</evidence>
<dbReference type="PANTHER" id="PTHR14042">
    <property type="entry name" value="DOPEY-RELATED"/>
    <property type="match status" value="1"/>
</dbReference>
<feature type="compositionally biased region" description="Basic residues" evidence="7">
    <location>
        <begin position="2296"/>
        <end position="2305"/>
    </location>
</feature>
<dbReference type="InterPro" id="IPR056459">
    <property type="entry name" value="TPR_DOP1"/>
</dbReference>
<evidence type="ECO:0000259" key="9">
    <source>
        <dbReference type="Pfam" id="PF24597"/>
    </source>
</evidence>
<dbReference type="EMBL" id="VSWD01000007">
    <property type="protein sequence ID" value="KAK3097876.1"/>
    <property type="molecule type" value="Genomic_DNA"/>
</dbReference>
<evidence type="ECO:0000256" key="4">
    <source>
        <dbReference type="ARBA" id="ARBA00023034"/>
    </source>
</evidence>
<sequence>MSALTILAEECELLNDSKYRSYINQVEKALKSFEYTSEWADLISALGKLNKVLVGNTKYPVIPKRVTIGKRLAQCLHPALPSGVHLKALETYDIILKCIGTARLAQDLFIYSAGLFPLLGHAAMSVKPVLLTIYERHFVLLGKHIKPGLNGLLLGLLPGLEEGSEFYDRTTLLLDDFSESVEAEYFYTCLWECVMSCPSVRLPAISYLLAHYNKKQSMEDQLYMMGLNIDLMVEAVCKAIQDTNVLVQRSLLDFLLLAFPMHNGQLTKSDMAKIVQAVVNVVLRRDMSLNRRLYSWLLGSNVPNASAIASQSESTKHLSRSDSVSTSSEMDLTYFQTFSRDLLILALKLKLAAENEDEEDDGKFSGKLSVLKPFRILMSLLDKPEIGPVILESVLLSVFRCLYRECGGQSKAGKDNTSSHATFTHKRENVSSDKTHTELIKTANLLFAAFEPYFIWDYIARLFEVSCCSQPASRKLSRATSKKDDLPPSIQELCTLVDFLVEIVSLETFLETQTEHLPDLLQRVISALSANCDSIADEEVRCVLTMCSKLLSKVQPSMNAIGLETTYDEEDEVPDTFPEKSEPLAIDTESADLGLLNVQASKTEDLDHSSCPDSAPNSERVDTVFVNNESKSNFEEEKPKGNPGLAVYKDRLKRTFSSSSRNQQFTLMQSCVESYQQFFNLYTVKRIIKDAAVIEKFISRINKQEETTQSYDSDSVLDSASDYGVDDACPAFTSAKPTWTISSQSETMHDEETVLTYKCACKLLMDFSSFPIYCTDYHKVLKRTQSKGKVLAETVWTFLDSSCSVYHQKAVELFYLLHQVAPSTWVCEDVIGKSLVTDDEVSRIEAYKRFATLWHLTRDMRSDASPGHSPRTFDRSMFVVLDSLKEDSSPVKTISSTWLSHTVQRNDLSRVLNPLLMMLLHPDTARVSVQHVHIHKPRSVRVSESSEDSSEAKIYAISSDGGNIIYHRSTENRKIGQKSTDDVRSMALVTSSQGATSVTKANQHSEQEFSFDRVQPDNLNLRINPWGSENSLDRSSDCFDLTPNIPSVTVGGAKRLDKETCEKEGIYFDGQDPGQAEEGVDSTNPEEMQESEDTVEAIVKDILDTLLSQVTGCETLTNENSTNTERDKHLPVERAESVISKTSSMLEDRDILISIDKRGMEMDSPTGSEMDLTKDEEGQVKYSTDVHPLHMHMLLYTQTYDFRRTLYALTTLKSILVTCPRQVVTSMVTTSISSIRTSLLAKLQMLLARHRKSVFGKNFFGVLPAEVISNYRSNMFIEIIISVCLYFVRSYYPNQTKCCLTMEELNGNKEVHIVAAEVLTLLISELIIIMKESGKNFMSYIKDLLNRCKLQKALLHCCIASVFNARKTSHSDSTLKMTEAIIHYNEAELSQSANETFQVRLLNLLLVTIVLEGQVEKIQGSTDSSTPTHGTEWDRPKVNFYTSLMNAKFHFGKPIVQQGMFISFVLSALKQKHMSHMHHHWISMVTSALPYMGASLTGVVMNVVSQLCRNIEALASEYNTALDSRSSINLPPDHIVTLLEGLTTICHYCLLESSSPVSVGQPVPPSAPGARDNSNTGQIFTNLIHVFNPVSNSKEPSPQRELGPSPVTEARRGLLSIMPRIIACMSSMWSAVRSAETGNNDDHPTWTMGSPKVIRKCVLEFISPISRPHGPHLLAAIGVAWNDTRKKNGAQNKKIMPAACEEQLLLVDLVSAIKVLPTDTLVQIVNKVIKQPPQTELGKNKKSVPLEVNMLQFFYAYVQQTSANQLIDSWSSLLTLLRDGMQLSLSPSGKFILLQVLNEFVQKMPSLDDKKNQRELQDITQRLLEMVAMIAGSSLEQTTWLRRNLAVKPGVQNDTPELEEVDTVVEEVKERKVVDPKLTSANDSKYSVQALGILAELMAPLLDVVYSSEEKEKVASFLTTVLYNVFPYLRNHSVNNLPSFRACSQILSSISSYQYSRKSWKKDALELLLDTSFFQMDIKSIGFWRCIVDNLMTHDKTTFKDLMNRVTITQSGSLNLFSSKEQELEQRAIMLKRLAFTIFCSDSDQYQKSMPDIQERLAESLRVPHQAPSIMAHVFLCVRVLILRMSAHQLTSLWPTVITEMVHVFMQIEQELSNDTDEFQTSIQRIAALDSSWAHLGNGLNAHNNPAWLQLYLSVCKLLDLALALPADEIPQFQLYRWAFIGGAATGKDNSEDKNEEEVEEEEDMMREKGDKKGGRQRKTKQQTTKKQHKFTPHIIRITKLINQRVGGTTPLLKQTPGRPLLTQTYIRSLAELQPFFNTLCCASQSEQNMMIANHKPGHPGTKKSKQLDPELMNGNLPKSKSTPAKMDKYAKVSQTESLSSRQDQHYKQYIEDIIERDFLEQCPL</sequence>
<evidence type="ECO:0000313" key="13">
    <source>
        <dbReference type="Proteomes" id="UP001186944"/>
    </source>
</evidence>
<dbReference type="Proteomes" id="UP001186944">
    <property type="component" value="Unassembled WGS sequence"/>
</dbReference>
<keyword evidence="2" id="KW-0813">Transport</keyword>
<accession>A0AA89C3F3</accession>
<dbReference type="InterPro" id="IPR007249">
    <property type="entry name" value="DOP1_N"/>
</dbReference>
<feature type="domain" description="DOP1-like TPR" evidence="11">
    <location>
        <begin position="1187"/>
        <end position="1552"/>
    </location>
</feature>
<comment type="subcellular location">
    <subcellularLocation>
        <location evidence="1">Golgi apparatus membrane</location>
        <topology evidence="1">Peripheral membrane protein</topology>
    </subcellularLocation>
</comment>
<keyword evidence="3" id="KW-0653">Protein transport</keyword>
<evidence type="ECO:0000259" key="8">
    <source>
        <dbReference type="Pfam" id="PF04118"/>
    </source>
</evidence>
<feature type="compositionally biased region" description="Acidic residues" evidence="7">
    <location>
        <begin position="2194"/>
        <end position="2205"/>
    </location>
</feature>
<evidence type="ECO:0000256" key="6">
    <source>
        <dbReference type="ARBA" id="ARBA00046326"/>
    </source>
</evidence>
<evidence type="ECO:0000256" key="3">
    <source>
        <dbReference type="ARBA" id="ARBA00022927"/>
    </source>
</evidence>
<evidence type="ECO:0000256" key="5">
    <source>
        <dbReference type="ARBA" id="ARBA00023136"/>
    </source>
</evidence>
<keyword evidence="13" id="KW-1185">Reference proteome</keyword>
<feature type="domain" description="DOP1-like C-terminal" evidence="10">
    <location>
        <begin position="1753"/>
        <end position="2280"/>
    </location>
</feature>
<dbReference type="InterPro" id="IPR040314">
    <property type="entry name" value="DOP1"/>
</dbReference>
<evidence type="ECO:0000256" key="1">
    <source>
        <dbReference type="ARBA" id="ARBA00004395"/>
    </source>
</evidence>
<comment type="similarity">
    <text evidence="6">Belongs to the DOP1 family.</text>
</comment>
<feature type="region of interest" description="Disordered" evidence="7">
    <location>
        <begin position="2186"/>
        <end position="2230"/>
    </location>
</feature>
<dbReference type="InterPro" id="IPR056458">
    <property type="entry name" value="TPR_DOP1_M"/>
</dbReference>
<dbReference type="Pfam" id="PF24601">
    <property type="entry name" value="TPR_DOP1"/>
    <property type="match status" value="1"/>
</dbReference>
<evidence type="ECO:0000259" key="10">
    <source>
        <dbReference type="Pfam" id="PF24598"/>
    </source>
</evidence>
<protein>
    <recommendedName>
        <fullName evidence="14">Protein dopey-1</fullName>
    </recommendedName>
</protein>
<organism evidence="12 13">
    <name type="scientific">Pinctada imbricata</name>
    <name type="common">Atlantic pearl-oyster</name>
    <name type="synonym">Pinctada martensii</name>
    <dbReference type="NCBI Taxonomy" id="66713"/>
    <lineage>
        <taxon>Eukaryota</taxon>
        <taxon>Metazoa</taxon>
        <taxon>Spiralia</taxon>
        <taxon>Lophotrochozoa</taxon>
        <taxon>Mollusca</taxon>
        <taxon>Bivalvia</taxon>
        <taxon>Autobranchia</taxon>
        <taxon>Pteriomorphia</taxon>
        <taxon>Pterioida</taxon>
        <taxon>Pterioidea</taxon>
        <taxon>Pteriidae</taxon>
        <taxon>Pinctada</taxon>
    </lineage>
</organism>
<reference evidence="12" key="1">
    <citation type="submission" date="2019-08" db="EMBL/GenBank/DDBJ databases">
        <title>The improved chromosome-level genome for the pearl oyster Pinctada fucata martensii using PacBio sequencing and Hi-C.</title>
        <authorList>
            <person name="Zheng Z."/>
        </authorList>
    </citation>
    <scope>NUCLEOTIDE SEQUENCE</scope>
    <source>
        <strain evidence="12">ZZ-2019</strain>
        <tissue evidence="12">Adductor muscle</tissue>
    </source>
</reference>